<accession>A0A1A8MDC1</accession>
<feature type="compositionally biased region" description="Basic and acidic residues" evidence="1">
    <location>
        <begin position="24"/>
        <end position="33"/>
    </location>
</feature>
<feature type="domain" description="C17orf113 probable zinc finger" evidence="2">
    <location>
        <begin position="46"/>
        <end position="98"/>
    </location>
</feature>
<dbReference type="EMBL" id="HAEF01013653">
    <property type="protein sequence ID" value="SBR54812.1"/>
    <property type="molecule type" value="Transcribed_RNA"/>
</dbReference>
<protein>
    <recommendedName>
        <fullName evidence="2">C17orf113 probable zinc finger domain-containing protein</fullName>
    </recommendedName>
</protein>
<dbReference type="AlphaFoldDB" id="A0A1A8MDC1"/>
<gene>
    <name evidence="3" type="primary">Nfu_g_1_012608</name>
</gene>
<sequence length="103" mass="11843">MSGACPRSKQLSNYFGVPPPSKKHQTESEPQKKRAFAEKWLQEVGWLQTNDERTEMWCRLCCENSSLADKNSAFYIGTKNVNHPAFDKHTNSREHQKVVLCCV</sequence>
<reference evidence="3" key="2">
    <citation type="submission" date="2016-06" db="EMBL/GenBank/DDBJ databases">
        <title>The genome of a short-lived fish provides insights into sex chromosome evolution and the genetic control of aging.</title>
        <authorList>
            <person name="Reichwald K."/>
            <person name="Felder M."/>
            <person name="Petzold A."/>
            <person name="Koch P."/>
            <person name="Groth M."/>
            <person name="Platzer M."/>
        </authorList>
    </citation>
    <scope>NUCLEOTIDE SEQUENCE</scope>
    <source>
        <tissue evidence="3">Brain</tissue>
    </source>
</reference>
<proteinExistence type="predicted"/>
<evidence type="ECO:0000259" key="2">
    <source>
        <dbReference type="Pfam" id="PF25431"/>
    </source>
</evidence>
<reference evidence="3" key="1">
    <citation type="submission" date="2016-05" db="EMBL/GenBank/DDBJ databases">
        <authorList>
            <person name="Lavstsen T."/>
            <person name="Jespersen J.S."/>
        </authorList>
    </citation>
    <scope>NUCLEOTIDE SEQUENCE</scope>
    <source>
        <tissue evidence="3">Brain</tissue>
    </source>
</reference>
<name>A0A1A8MDC1_9TELE</name>
<organism evidence="3">
    <name type="scientific">Nothobranchius pienaari</name>
    <dbReference type="NCBI Taxonomy" id="704102"/>
    <lineage>
        <taxon>Eukaryota</taxon>
        <taxon>Metazoa</taxon>
        <taxon>Chordata</taxon>
        <taxon>Craniata</taxon>
        <taxon>Vertebrata</taxon>
        <taxon>Euteleostomi</taxon>
        <taxon>Actinopterygii</taxon>
        <taxon>Neopterygii</taxon>
        <taxon>Teleostei</taxon>
        <taxon>Neoteleostei</taxon>
        <taxon>Acanthomorphata</taxon>
        <taxon>Ovalentaria</taxon>
        <taxon>Atherinomorphae</taxon>
        <taxon>Cyprinodontiformes</taxon>
        <taxon>Nothobranchiidae</taxon>
        <taxon>Nothobranchius</taxon>
    </lineage>
</organism>
<dbReference type="Pfam" id="PF25431">
    <property type="entry name" value="zf-C17orf113"/>
    <property type="match status" value="1"/>
</dbReference>
<evidence type="ECO:0000256" key="1">
    <source>
        <dbReference type="SAM" id="MobiDB-lite"/>
    </source>
</evidence>
<feature type="region of interest" description="Disordered" evidence="1">
    <location>
        <begin position="1"/>
        <end position="33"/>
    </location>
</feature>
<evidence type="ECO:0000313" key="3">
    <source>
        <dbReference type="EMBL" id="SBR54812.1"/>
    </source>
</evidence>
<dbReference type="InterPro" id="IPR057456">
    <property type="entry name" value="Znf_C17orf113"/>
</dbReference>